<name>A0AAV9PNU9_9PEZI</name>
<evidence type="ECO:0000313" key="2">
    <source>
        <dbReference type="Proteomes" id="UP001337655"/>
    </source>
</evidence>
<proteinExistence type="predicted"/>
<gene>
    <name evidence="1" type="ORF">LTR77_001494</name>
</gene>
<evidence type="ECO:0008006" key="3">
    <source>
        <dbReference type="Google" id="ProtNLM"/>
    </source>
</evidence>
<comment type="caution">
    <text evidence="1">The sequence shown here is derived from an EMBL/GenBank/DDBJ whole genome shotgun (WGS) entry which is preliminary data.</text>
</comment>
<protein>
    <recommendedName>
        <fullName evidence="3">Tubulin-specific chaperone A</fullName>
    </recommendedName>
</protein>
<organism evidence="1 2">
    <name type="scientific">Saxophila tyrrhenica</name>
    <dbReference type="NCBI Taxonomy" id="1690608"/>
    <lineage>
        <taxon>Eukaryota</taxon>
        <taxon>Fungi</taxon>
        <taxon>Dikarya</taxon>
        <taxon>Ascomycota</taxon>
        <taxon>Pezizomycotina</taxon>
        <taxon>Dothideomycetes</taxon>
        <taxon>Dothideomycetidae</taxon>
        <taxon>Mycosphaerellales</taxon>
        <taxon>Extremaceae</taxon>
        <taxon>Saxophila</taxon>
    </lineage>
</organism>
<dbReference type="RefSeq" id="XP_064663083.1">
    <property type="nucleotide sequence ID" value="XM_064798756.1"/>
</dbReference>
<dbReference type="Proteomes" id="UP001337655">
    <property type="component" value="Unassembled WGS sequence"/>
</dbReference>
<dbReference type="AlphaFoldDB" id="A0AAV9PNU9"/>
<accession>A0AAV9PNU9</accession>
<dbReference type="GeneID" id="89922842"/>
<evidence type="ECO:0000313" key="1">
    <source>
        <dbReference type="EMBL" id="KAK5174414.1"/>
    </source>
</evidence>
<sequence length="78" mass="8832">MLQIQAKIREARAYERETALYEKYTQDVVKARRCISQSDKLGELANEFGESLAKEEKEALWVEINAADEPHVPDGHGG</sequence>
<reference evidence="1 2" key="1">
    <citation type="submission" date="2023-08" db="EMBL/GenBank/DDBJ databases">
        <title>Black Yeasts Isolated from many extreme environments.</title>
        <authorList>
            <person name="Coleine C."/>
            <person name="Stajich J.E."/>
            <person name="Selbmann L."/>
        </authorList>
    </citation>
    <scope>NUCLEOTIDE SEQUENCE [LARGE SCALE GENOMIC DNA]</scope>
    <source>
        <strain evidence="1 2">CCFEE 5935</strain>
    </source>
</reference>
<dbReference type="EMBL" id="JAVRRT010000002">
    <property type="protein sequence ID" value="KAK5174414.1"/>
    <property type="molecule type" value="Genomic_DNA"/>
</dbReference>
<keyword evidence="2" id="KW-1185">Reference proteome</keyword>